<proteinExistence type="predicted"/>
<dbReference type="Pfam" id="PF02965">
    <property type="entry name" value="Met_synt_B12"/>
    <property type="match status" value="1"/>
</dbReference>
<gene>
    <name evidence="2" type="ORF">SAMN02745176_01549</name>
</gene>
<dbReference type="GO" id="GO:0008705">
    <property type="term" value="F:methionine synthase activity"/>
    <property type="evidence" value="ECO:0007669"/>
    <property type="project" value="InterPro"/>
</dbReference>
<dbReference type="AlphaFoldDB" id="A0A1M6EGN3"/>
<dbReference type="InterPro" id="IPR004223">
    <property type="entry name" value="VitB12-dep_Met_synth_activ_dom"/>
</dbReference>
<feature type="domain" description="AdoMet activation" evidence="1">
    <location>
        <begin position="73"/>
        <end position="188"/>
    </location>
</feature>
<reference evidence="2 3" key="1">
    <citation type="submission" date="2016-11" db="EMBL/GenBank/DDBJ databases">
        <authorList>
            <person name="Jaros S."/>
            <person name="Januszkiewicz K."/>
            <person name="Wedrychowicz H."/>
        </authorList>
    </citation>
    <scope>NUCLEOTIDE SEQUENCE [LARGE SCALE GENOMIC DNA]</scope>
    <source>
        <strain evidence="2 3">DSM 19022</strain>
    </source>
</reference>
<keyword evidence="3" id="KW-1185">Reference proteome</keyword>
<dbReference type="EMBL" id="FQZS01000009">
    <property type="protein sequence ID" value="SHI84490.1"/>
    <property type="molecule type" value="Genomic_DNA"/>
</dbReference>
<protein>
    <submittedName>
        <fullName evidence="2">Vitamin B12 dependent methionine synthase, activation domain</fullName>
    </submittedName>
</protein>
<dbReference type="SUPFAM" id="SSF56507">
    <property type="entry name" value="Methionine synthase activation domain-like"/>
    <property type="match status" value="1"/>
</dbReference>
<organism evidence="2 3">
    <name type="scientific">Lutispora thermophila DSM 19022</name>
    <dbReference type="NCBI Taxonomy" id="1122184"/>
    <lineage>
        <taxon>Bacteria</taxon>
        <taxon>Bacillati</taxon>
        <taxon>Bacillota</taxon>
        <taxon>Clostridia</taxon>
        <taxon>Lutisporales</taxon>
        <taxon>Lutisporaceae</taxon>
        <taxon>Lutispora</taxon>
    </lineage>
</organism>
<dbReference type="InterPro" id="IPR037010">
    <property type="entry name" value="VitB12-dep_Met_synth_activ_sf"/>
</dbReference>
<evidence type="ECO:0000313" key="3">
    <source>
        <dbReference type="Proteomes" id="UP000184442"/>
    </source>
</evidence>
<evidence type="ECO:0000313" key="2">
    <source>
        <dbReference type="EMBL" id="SHI84490.1"/>
    </source>
</evidence>
<evidence type="ECO:0000259" key="1">
    <source>
        <dbReference type="Pfam" id="PF02965"/>
    </source>
</evidence>
<dbReference type="Gene3D" id="3.40.109.40">
    <property type="match status" value="1"/>
</dbReference>
<accession>A0A1M6EGN3</accession>
<dbReference type="RefSeq" id="WP_073025647.1">
    <property type="nucleotide sequence ID" value="NZ_FQZS01000009.1"/>
</dbReference>
<dbReference type="STRING" id="1122184.SAMN02745176_01549"/>
<sequence length="223" mass="25713">MNIDRKEVLRYLGYKNQSIDEVMEKLIDEAMIEIKEIMRRNYVYNIYDIENQSEKVILKNTNIIFQSKSLGEHLHNSDRCALMAATLGIEVDKRIQYYSRINLTKAIVMDACATAAIEALCDKVQENMREMAQREGYNITSRYSPGYGDLSITNQKVIIEVLRAYTRIGLSVNNNYVMIPRKSVTALIGFQRGEENIVKCKCSRCEEKNCMYRKCGVANESEC</sequence>
<name>A0A1M6EGN3_9FIRM</name>
<dbReference type="InterPro" id="IPR017342">
    <property type="entry name" value="S-AdoMet-dep_Met_synth_prd"/>
</dbReference>
<dbReference type="OrthoDB" id="9816190at2"/>
<dbReference type="Proteomes" id="UP000184442">
    <property type="component" value="Unassembled WGS sequence"/>
</dbReference>
<dbReference type="PIRSF" id="PIRSF037984">
    <property type="entry name" value="Met_synth_TM0269_prd"/>
    <property type="match status" value="1"/>
</dbReference>